<dbReference type="Proteomes" id="UP001244207">
    <property type="component" value="Unassembled WGS sequence"/>
</dbReference>
<name>A0AAD8UAX3_GLOAC</name>
<dbReference type="RefSeq" id="XP_060360676.1">
    <property type="nucleotide sequence ID" value="XM_060512933.1"/>
</dbReference>
<organism evidence="1 2">
    <name type="scientific">Glomerella acutata</name>
    <name type="common">Colletotrichum acutatum</name>
    <dbReference type="NCBI Taxonomy" id="27357"/>
    <lineage>
        <taxon>Eukaryota</taxon>
        <taxon>Fungi</taxon>
        <taxon>Dikarya</taxon>
        <taxon>Ascomycota</taxon>
        <taxon>Pezizomycotina</taxon>
        <taxon>Sordariomycetes</taxon>
        <taxon>Hypocreomycetidae</taxon>
        <taxon>Glomerellales</taxon>
        <taxon>Glomerellaceae</taxon>
        <taxon>Colletotrichum</taxon>
        <taxon>Colletotrichum acutatum species complex</taxon>
    </lineage>
</organism>
<protein>
    <submittedName>
        <fullName evidence="1">Uncharacterized protein</fullName>
    </submittedName>
</protein>
<dbReference type="GeneID" id="85396831"/>
<dbReference type="EMBL" id="JAHMHS010000113">
    <property type="protein sequence ID" value="KAK1716746.1"/>
    <property type="molecule type" value="Genomic_DNA"/>
</dbReference>
<proteinExistence type="predicted"/>
<evidence type="ECO:0000313" key="1">
    <source>
        <dbReference type="EMBL" id="KAK1716746.1"/>
    </source>
</evidence>
<dbReference type="AlphaFoldDB" id="A0AAD8UAX3"/>
<reference evidence="1" key="1">
    <citation type="submission" date="2021-12" db="EMBL/GenBank/DDBJ databases">
        <title>Comparative genomics, transcriptomics and evolutionary studies reveal genomic signatures of adaptation to plant cell wall in hemibiotrophic fungi.</title>
        <authorList>
            <consortium name="DOE Joint Genome Institute"/>
            <person name="Baroncelli R."/>
            <person name="Diaz J.F."/>
            <person name="Benocci T."/>
            <person name="Peng M."/>
            <person name="Battaglia E."/>
            <person name="Haridas S."/>
            <person name="Andreopoulos W."/>
            <person name="Labutti K."/>
            <person name="Pangilinan J."/>
            <person name="Floch G.L."/>
            <person name="Makela M.R."/>
            <person name="Henrissat B."/>
            <person name="Grigoriev I.V."/>
            <person name="Crouch J.A."/>
            <person name="De Vries R.P."/>
            <person name="Sukno S.A."/>
            <person name="Thon M.R."/>
        </authorList>
    </citation>
    <scope>NUCLEOTIDE SEQUENCE</scope>
    <source>
        <strain evidence="1">CBS 112980</strain>
    </source>
</reference>
<keyword evidence="2" id="KW-1185">Reference proteome</keyword>
<sequence>MRRSVVKNNWRVADDPQGMLDCSRQEGDGLVVDEYEAHSTKSFHTFHTGTILQIMQVRISRIRPIDSSTSHRRPLHGRNAQTVLADLHLEESKYTSRQRVFARVLRPSMHQAASLLWSRARGEKCHHSIWKKFDATFTALHQIRSVSSSVSSMMIPLVEICSCTEDTYPMLKRTPCAPVSG</sequence>
<evidence type="ECO:0000313" key="2">
    <source>
        <dbReference type="Proteomes" id="UP001244207"/>
    </source>
</evidence>
<gene>
    <name evidence="1" type="ORF">BDZ83DRAFT_734013</name>
</gene>
<comment type="caution">
    <text evidence="1">The sequence shown here is derived from an EMBL/GenBank/DDBJ whole genome shotgun (WGS) entry which is preliminary data.</text>
</comment>
<accession>A0AAD8UAX3</accession>